<dbReference type="Gene3D" id="3.30.750.140">
    <property type="match status" value="1"/>
</dbReference>
<feature type="compositionally biased region" description="Basic and acidic residues" evidence="1">
    <location>
        <begin position="332"/>
        <end position="349"/>
    </location>
</feature>
<dbReference type="EMBL" id="LO017727">
    <property type="protein sequence ID" value="CRH07442.1"/>
    <property type="molecule type" value="Genomic_DNA"/>
</dbReference>
<keyword evidence="3" id="KW-0969">Cilium</keyword>
<feature type="compositionally biased region" description="Low complexity" evidence="1">
    <location>
        <begin position="98"/>
        <end position="111"/>
    </location>
</feature>
<proteinExistence type="predicted"/>
<evidence type="ECO:0000256" key="1">
    <source>
        <dbReference type="SAM" id="MobiDB-lite"/>
    </source>
</evidence>
<keyword evidence="3" id="KW-0282">Flagellum</keyword>
<evidence type="ECO:0000259" key="2">
    <source>
        <dbReference type="Pfam" id="PF02120"/>
    </source>
</evidence>
<dbReference type="InterPro" id="IPR038610">
    <property type="entry name" value="FliK-like_C_sf"/>
</dbReference>
<reference evidence="3" key="1">
    <citation type="submission" date="2015-04" db="EMBL/GenBank/DDBJ databases">
        <authorList>
            <person name="Syromyatnikov M.Y."/>
            <person name="Popov V.N."/>
        </authorList>
    </citation>
    <scope>NUCLEOTIDE SEQUENCE</scope>
    <source>
        <strain evidence="3">MO-1</strain>
    </source>
</reference>
<dbReference type="AlphaFoldDB" id="A0A1S7LKE8"/>
<evidence type="ECO:0000313" key="3">
    <source>
        <dbReference type="EMBL" id="CRH07442.1"/>
    </source>
</evidence>
<feature type="region of interest" description="Disordered" evidence="1">
    <location>
        <begin position="220"/>
        <end position="240"/>
    </location>
</feature>
<organism evidence="3">
    <name type="scientific">Magnetococcus massalia (strain MO-1)</name>
    <dbReference type="NCBI Taxonomy" id="451514"/>
    <lineage>
        <taxon>Bacteria</taxon>
        <taxon>Pseudomonadati</taxon>
        <taxon>Pseudomonadota</taxon>
        <taxon>Magnetococcia</taxon>
        <taxon>Magnetococcales</taxon>
        <taxon>Magnetococcaceae</taxon>
        <taxon>Magnetococcus</taxon>
    </lineage>
</organism>
<accession>A0A1S7LKE8</accession>
<feature type="compositionally biased region" description="Polar residues" evidence="1">
    <location>
        <begin position="220"/>
        <end position="232"/>
    </location>
</feature>
<dbReference type="CDD" id="cd17470">
    <property type="entry name" value="T3SS_Flik_C"/>
    <property type="match status" value="1"/>
</dbReference>
<feature type="compositionally biased region" description="Polar residues" evidence="1">
    <location>
        <begin position="31"/>
        <end position="62"/>
    </location>
</feature>
<name>A0A1S7LKE8_MAGMO</name>
<dbReference type="Pfam" id="PF02120">
    <property type="entry name" value="Flg_hook"/>
    <property type="match status" value="1"/>
</dbReference>
<protein>
    <submittedName>
        <fullName evidence="3">Putative Flagellar hook-length control protein FliK</fullName>
    </submittedName>
</protein>
<keyword evidence="3" id="KW-0966">Cell projection</keyword>
<feature type="compositionally biased region" description="Polar residues" evidence="1">
    <location>
        <begin position="154"/>
        <end position="177"/>
    </location>
</feature>
<gene>
    <name evidence="3" type="ORF">MAGMO_3305</name>
</gene>
<sequence length="386" mass="41457">MTPFAIQLASRGTDPGSTTDRATQPDDHSSQESSPFQDMLDQSIQQSQSEDATENVPTQGDGQQAVGEEKQVQAEQNAPAKGTKTSKNSQKDATQEDPQAVATQAQAQTPQRFQRLAGEGREVAQRVAVDGSGQTGRGGEQPQMRVGSEPMPTTPFNEQMNNPVQGQTDASGQSAESRFNQLLNMTQAAGQGDESGTADKLNTLSKSSLASGLQAQVAKTESKAKSTLQPNGQPLRAHAPQFGDNLASRISRMRIISQPGQTEQMRLRLEPRELGSLNVQLQVDADSQVHVTITAESEQAKEALTRNMQQLRDALAKQDLGFAEMTVEVDDQHDSNTNQAHKDAAEQKKAFGRGGEPEDDLVDQLVRSNMLSPSLVRSASGLSVLA</sequence>
<feature type="domain" description="Flagellar hook-length control protein-like C-terminal" evidence="2">
    <location>
        <begin position="259"/>
        <end position="334"/>
    </location>
</feature>
<feature type="region of interest" description="Disordered" evidence="1">
    <location>
        <begin position="1"/>
        <end position="177"/>
    </location>
</feature>
<dbReference type="InterPro" id="IPR021136">
    <property type="entry name" value="Flagellar_hook_control-like_C"/>
</dbReference>
<feature type="region of interest" description="Disordered" evidence="1">
    <location>
        <begin position="332"/>
        <end position="359"/>
    </location>
</feature>